<evidence type="ECO:0000259" key="1">
    <source>
        <dbReference type="SMART" id="SM00834"/>
    </source>
</evidence>
<dbReference type="Proteomes" id="UP000035268">
    <property type="component" value="Chromosome"/>
</dbReference>
<dbReference type="RefSeq" id="WP_052881516.1">
    <property type="nucleotide sequence ID" value="NZ_CP010904.1"/>
</dbReference>
<feature type="domain" description="Putative regulatory protein FmdB zinc ribbon" evidence="1">
    <location>
        <begin position="1"/>
        <end position="48"/>
    </location>
</feature>
<dbReference type="EMBL" id="CP010904">
    <property type="protein sequence ID" value="AKJ64157.1"/>
    <property type="molecule type" value="Genomic_DNA"/>
</dbReference>
<dbReference type="AlphaFoldDB" id="A0A0G3EFH6"/>
<reference evidence="3" key="1">
    <citation type="submission" date="2015-02" db="EMBL/GenBank/DDBJ databases">
        <title>Description and complete genome sequence of the first cultured representative of the subdivision 5 of the Verrucomicrobia phylum.</title>
        <authorList>
            <person name="Spring S."/>
            <person name="Bunk B."/>
            <person name="Sproer C."/>
            <person name="Klenk H.-P."/>
        </authorList>
    </citation>
    <scope>NUCLEOTIDE SEQUENCE [LARGE SCALE GENOMIC DNA]</scope>
    <source>
        <strain evidence="3">L21-Fru-AB</strain>
    </source>
</reference>
<dbReference type="Pfam" id="PF09723">
    <property type="entry name" value="Zn_ribbon_8"/>
    <property type="match status" value="1"/>
</dbReference>
<proteinExistence type="predicted"/>
<organism evidence="2 3">
    <name type="scientific">Kiritimatiella glycovorans</name>
    <dbReference type="NCBI Taxonomy" id="1307763"/>
    <lineage>
        <taxon>Bacteria</taxon>
        <taxon>Pseudomonadati</taxon>
        <taxon>Kiritimatiellota</taxon>
        <taxon>Kiritimatiellia</taxon>
        <taxon>Kiritimatiellales</taxon>
        <taxon>Kiritimatiellaceae</taxon>
        <taxon>Kiritimatiella</taxon>
    </lineage>
</organism>
<dbReference type="SMART" id="SM00834">
    <property type="entry name" value="CxxC_CXXC_SSSS"/>
    <property type="match status" value="1"/>
</dbReference>
<sequence length="83" mass="9482">MPIREYRLKPGARGCDQCRQGFERLESIPDEPLKQCPACGAPVIREWSAPKVGLSRSGLDDRAKEKGFTKLRRLGRGEYEKEY</sequence>
<name>A0A0G3EFH6_9BACT</name>
<accession>A0A0G3EFH6</accession>
<evidence type="ECO:0000313" key="2">
    <source>
        <dbReference type="EMBL" id="AKJ64157.1"/>
    </source>
</evidence>
<keyword evidence="3" id="KW-1185">Reference proteome</keyword>
<dbReference type="NCBIfam" id="TIGR02605">
    <property type="entry name" value="CxxC_CxxC_SSSS"/>
    <property type="match status" value="1"/>
</dbReference>
<protein>
    <submittedName>
        <fullName evidence="2">Putative regulatory protein, FmdB family</fullName>
    </submittedName>
</protein>
<gene>
    <name evidence="2" type="ORF">L21SP4_00894</name>
</gene>
<dbReference type="OrthoDB" id="215655at2"/>
<dbReference type="STRING" id="1307763.L21SP4_00894"/>
<reference evidence="2 3" key="2">
    <citation type="journal article" date="2016" name="ISME J.">
        <title>Characterization of the first cultured representative of Verrucomicrobia subdivision 5 indicates the proposal of a novel phylum.</title>
        <authorList>
            <person name="Spring S."/>
            <person name="Bunk B."/>
            <person name="Sproer C."/>
            <person name="Schumann P."/>
            <person name="Rohde M."/>
            <person name="Tindall B.J."/>
            <person name="Klenk H.P."/>
        </authorList>
    </citation>
    <scope>NUCLEOTIDE SEQUENCE [LARGE SCALE GENOMIC DNA]</scope>
    <source>
        <strain evidence="2 3">L21-Fru-AB</strain>
    </source>
</reference>
<dbReference type="InterPro" id="IPR013429">
    <property type="entry name" value="Regulatory_FmdB_Zinc_ribbon"/>
</dbReference>
<evidence type="ECO:0000313" key="3">
    <source>
        <dbReference type="Proteomes" id="UP000035268"/>
    </source>
</evidence>
<dbReference type="KEGG" id="vbl:L21SP4_00894"/>